<evidence type="ECO:0000313" key="2">
    <source>
        <dbReference type="EMBL" id="PQA88581.1"/>
    </source>
</evidence>
<proteinExistence type="predicted"/>
<evidence type="ECO:0000313" key="3">
    <source>
        <dbReference type="Proteomes" id="UP000239504"/>
    </source>
</evidence>
<dbReference type="EMBL" id="PJCH01000005">
    <property type="protein sequence ID" value="PQA88581.1"/>
    <property type="molecule type" value="Genomic_DNA"/>
</dbReference>
<protein>
    <recommendedName>
        <fullName evidence="4">LppX_LprAFG lipoprotein</fullName>
    </recommendedName>
</protein>
<evidence type="ECO:0000256" key="1">
    <source>
        <dbReference type="SAM" id="SignalP"/>
    </source>
</evidence>
<reference evidence="2 3" key="1">
    <citation type="submission" date="2017-12" db="EMBL/GenBank/DDBJ databases">
        <authorList>
            <person name="Hurst M.R.H."/>
        </authorList>
    </citation>
    <scope>NUCLEOTIDE SEQUENCE [LARGE SCALE GENOMIC DNA]</scope>
    <source>
        <strain evidence="2 3">SY-3-19</strain>
    </source>
</reference>
<feature type="signal peptide" evidence="1">
    <location>
        <begin position="1"/>
        <end position="17"/>
    </location>
</feature>
<accession>A0A2S7K7W9</accession>
<organism evidence="2 3">
    <name type="scientific">Hyphococcus luteus</name>
    <dbReference type="NCBI Taxonomy" id="2058213"/>
    <lineage>
        <taxon>Bacteria</taxon>
        <taxon>Pseudomonadati</taxon>
        <taxon>Pseudomonadota</taxon>
        <taxon>Alphaproteobacteria</taxon>
        <taxon>Parvularculales</taxon>
        <taxon>Parvularculaceae</taxon>
        <taxon>Hyphococcus</taxon>
    </lineage>
</organism>
<dbReference type="Proteomes" id="UP000239504">
    <property type="component" value="Unassembled WGS sequence"/>
</dbReference>
<name>A0A2S7K7W9_9PROT</name>
<comment type="caution">
    <text evidence="2">The sequence shown here is derived from an EMBL/GenBank/DDBJ whole genome shotgun (WGS) entry which is preliminary data.</text>
</comment>
<keyword evidence="3" id="KW-1185">Reference proteome</keyword>
<gene>
    <name evidence="2" type="ORF">CW354_09875</name>
</gene>
<dbReference type="AlphaFoldDB" id="A0A2S7K7W9"/>
<sequence>MLSALIAALMLAGCAPAGENKITLNVKVTAHALADGVPHEGSSVLEIKLRRTPNSLSGMAMSMKLKGEAVILDMGRDRTAYFLLKDYVHDILNGYDVAPSAGSVDETSFDKLQAASGVIDVPRKQYPKIAAFKDETDPATVYEVDPDDFADAFGPGVELTGLTLELVDEPMTEKIAQRLAWLEPARGGRLVPIEGNRIATKDASFGQLTKQSDFITLRLE</sequence>
<evidence type="ECO:0008006" key="4">
    <source>
        <dbReference type="Google" id="ProtNLM"/>
    </source>
</evidence>
<keyword evidence="1" id="KW-0732">Signal</keyword>
<feature type="chain" id="PRO_5015679912" description="LppX_LprAFG lipoprotein" evidence="1">
    <location>
        <begin position="18"/>
        <end position="220"/>
    </location>
</feature>